<dbReference type="PANTHER" id="PTHR13166">
    <property type="entry name" value="PROTEIN C6ORF149"/>
    <property type="match status" value="1"/>
</dbReference>
<evidence type="ECO:0000313" key="3">
    <source>
        <dbReference type="Proteomes" id="UP001162131"/>
    </source>
</evidence>
<dbReference type="GO" id="GO:0016226">
    <property type="term" value="P:iron-sulfur cluster assembly"/>
    <property type="evidence" value="ECO:0007669"/>
    <property type="project" value="TreeGrafter"/>
</dbReference>
<dbReference type="InterPro" id="IPR009078">
    <property type="entry name" value="Ferritin-like_SF"/>
</dbReference>
<evidence type="ECO:0000313" key="2">
    <source>
        <dbReference type="EMBL" id="CAG9328858.1"/>
    </source>
</evidence>
<name>A0AAU9JSY8_9CILI</name>
<feature type="domain" description="Complex 1 LYR protein" evidence="1">
    <location>
        <begin position="33"/>
        <end position="84"/>
    </location>
</feature>
<dbReference type="EMBL" id="CAJZBQ010000046">
    <property type="protein sequence ID" value="CAG9328858.1"/>
    <property type="molecule type" value="Genomic_DNA"/>
</dbReference>
<gene>
    <name evidence="2" type="ORF">BSTOLATCC_MIC46842</name>
</gene>
<organism evidence="2 3">
    <name type="scientific">Blepharisma stoltei</name>
    <dbReference type="NCBI Taxonomy" id="1481888"/>
    <lineage>
        <taxon>Eukaryota</taxon>
        <taxon>Sar</taxon>
        <taxon>Alveolata</taxon>
        <taxon>Ciliophora</taxon>
        <taxon>Postciliodesmatophora</taxon>
        <taxon>Heterotrichea</taxon>
        <taxon>Heterotrichida</taxon>
        <taxon>Blepharismidae</taxon>
        <taxon>Blepharisma</taxon>
    </lineage>
</organism>
<dbReference type="InterPro" id="IPR008011">
    <property type="entry name" value="Complex1_LYR_dom"/>
</dbReference>
<protein>
    <recommendedName>
        <fullName evidence="1">Complex 1 LYR protein domain-containing protein</fullName>
    </recommendedName>
</protein>
<dbReference type="AlphaFoldDB" id="A0AAU9JSY8"/>
<sequence>MLNLSIKYFYFSRICVYFESLVTNFNNILIEMEALKHYRKIMKTCRKLKDYNYREYFLRISRDNFREKSLDLSKIQKNIEMLERQAAVQSLYPPQNSIIETLNIPQKLGIRNRSIN</sequence>
<dbReference type="GO" id="GO:1990221">
    <property type="term" value="C:L-cysteine desulfurase complex"/>
    <property type="evidence" value="ECO:0007669"/>
    <property type="project" value="TreeGrafter"/>
</dbReference>
<evidence type="ECO:0000259" key="1">
    <source>
        <dbReference type="Pfam" id="PF05347"/>
    </source>
</evidence>
<dbReference type="Proteomes" id="UP001162131">
    <property type="component" value="Unassembled WGS sequence"/>
</dbReference>
<dbReference type="GO" id="GO:0005739">
    <property type="term" value="C:mitochondrion"/>
    <property type="evidence" value="ECO:0007669"/>
    <property type="project" value="TreeGrafter"/>
</dbReference>
<dbReference type="Pfam" id="PF05347">
    <property type="entry name" value="Complex1_LYR"/>
    <property type="match status" value="1"/>
</dbReference>
<proteinExistence type="predicted"/>
<accession>A0AAU9JSY8</accession>
<dbReference type="PANTHER" id="PTHR13166:SF7">
    <property type="entry name" value="LYR MOTIF-CONTAINING PROTEIN 4"/>
    <property type="match status" value="1"/>
</dbReference>
<keyword evidence="3" id="KW-1185">Reference proteome</keyword>
<dbReference type="InterPro" id="IPR051522">
    <property type="entry name" value="ISC_assembly_LYR"/>
</dbReference>
<comment type="caution">
    <text evidence="2">The sequence shown here is derived from an EMBL/GenBank/DDBJ whole genome shotgun (WGS) entry which is preliminary data.</text>
</comment>
<reference evidence="2" key="1">
    <citation type="submission" date="2021-09" db="EMBL/GenBank/DDBJ databases">
        <authorList>
            <consortium name="AG Swart"/>
            <person name="Singh M."/>
            <person name="Singh A."/>
            <person name="Seah K."/>
            <person name="Emmerich C."/>
        </authorList>
    </citation>
    <scope>NUCLEOTIDE SEQUENCE</scope>
    <source>
        <strain evidence="2">ATCC30299</strain>
    </source>
</reference>
<dbReference type="SUPFAM" id="SSF47240">
    <property type="entry name" value="Ferritin-like"/>
    <property type="match status" value="1"/>
</dbReference>